<feature type="region of interest" description="Disordered" evidence="1">
    <location>
        <begin position="1"/>
        <end position="29"/>
    </location>
</feature>
<feature type="compositionally biased region" description="Basic and acidic residues" evidence="1">
    <location>
        <begin position="9"/>
        <end position="29"/>
    </location>
</feature>
<dbReference type="AlphaFoldDB" id="A0A1B6FCN3"/>
<gene>
    <name evidence="2" type="ORF">g.23088</name>
</gene>
<sequence>MGKGCCGQERGESTRTPRRAGHDEEVCHGTNERRRDLLDQLKIFLDEFDERPCQVEPPSKMSATRPLGEYPEYIKKHCQSWMPPMPRPPLISSVQTHELRPTEDYDRMSQNDSEYVTYVDVRSKPIPTLHPRCDCAKRNGLQDHCERPECKPPTPQCLASNPGPCCPPSMGLTGREAAMGQSPNSNSAVPRKPEVQMVCFCKASASEMPSGQKYICCPMSQ</sequence>
<proteinExistence type="predicted"/>
<evidence type="ECO:0000313" key="2">
    <source>
        <dbReference type="EMBL" id="JAS47969.1"/>
    </source>
</evidence>
<accession>A0A1B6FCN3</accession>
<evidence type="ECO:0000256" key="1">
    <source>
        <dbReference type="SAM" id="MobiDB-lite"/>
    </source>
</evidence>
<name>A0A1B6FCN3_9HEMI</name>
<reference evidence="2" key="1">
    <citation type="submission" date="2015-11" db="EMBL/GenBank/DDBJ databases">
        <title>De novo transcriptome assembly of four potential Pierce s Disease insect vectors from Arizona vineyards.</title>
        <authorList>
            <person name="Tassone E.E."/>
        </authorList>
    </citation>
    <scope>NUCLEOTIDE SEQUENCE</scope>
</reference>
<dbReference type="EMBL" id="GECZ01021800">
    <property type="protein sequence ID" value="JAS47969.1"/>
    <property type="molecule type" value="Transcribed_RNA"/>
</dbReference>
<protein>
    <submittedName>
        <fullName evidence="2">Uncharacterized protein</fullName>
    </submittedName>
</protein>
<organism evidence="2">
    <name type="scientific">Cuerna arida</name>
    <dbReference type="NCBI Taxonomy" id="1464854"/>
    <lineage>
        <taxon>Eukaryota</taxon>
        <taxon>Metazoa</taxon>
        <taxon>Ecdysozoa</taxon>
        <taxon>Arthropoda</taxon>
        <taxon>Hexapoda</taxon>
        <taxon>Insecta</taxon>
        <taxon>Pterygota</taxon>
        <taxon>Neoptera</taxon>
        <taxon>Paraneoptera</taxon>
        <taxon>Hemiptera</taxon>
        <taxon>Auchenorrhyncha</taxon>
        <taxon>Membracoidea</taxon>
        <taxon>Cicadellidae</taxon>
        <taxon>Cicadellinae</taxon>
        <taxon>Proconiini</taxon>
        <taxon>Cuerna</taxon>
    </lineage>
</organism>